<feature type="compositionally biased region" description="Basic residues" evidence="1">
    <location>
        <begin position="46"/>
        <end position="56"/>
    </location>
</feature>
<feature type="compositionally biased region" description="Basic and acidic residues" evidence="1">
    <location>
        <begin position="35"/>
        <end position="45"/>
    </location>
</feature>
<comment type="caution">
    <text evidence="2">The sequence shown here is derived from an EMBL/GenBank/DDBJ whole genome shotgun (WGS) entry which is preliminary data.</text>
</comment>
<organism evidence="2 3">
    <name type="scientific">Caerostris extrusa</name>
    <name type="common">Bark spider</name>
    <name type="synonym">Caerostris bankana</name>
    <dbReference type="NCBI Taxonomy" id="172846"/>
    <lineage>
        <taxon>Eukaryota</taxon>
        <taxon>Metazoa</taxon>
        <taxon>Ecdysozoa</taxon>
        <taxon>Arthropoda</taxon>
        <taxon>Chelicerata</taxon>
        <taxon>Arachnida</taxon>
        <taxon>Araneae</taxon>
        <taxon>Araneomorphae</taxon>
        <taxon>Entelegynae</taxon>
        <taxon>Araneoidea</taxon>
        <taxon>Araneidae</taxon>
        <taxon>Caerostris</taxon>
    </lineage>
</organism>
<evidence type="ECO:0000313" key="3">
    <source>
        <dbReference type="Proteomes" id="UP001054945"/>
    </source>
</evidence>
<gene>
    <name evidence="2" type="ORF">CEXT_524621</name>
</gene>
<evidence type="ECO:0000313" key="2">
    <source>
        <dbReference type="EMBL" id="GIY36727.1"/>
    </source>
</evidence>
<evidence type="ECO:0000256" key="1">
    <source>
        <dbReference type="SAM" id="MobiDB-lite"/>
    </source>
</evidence>
<feature type="region of interest" description="Disordered" evidence="1">
    <location>
        <begin position="35"/>
        <end position="59"/>
    </location>
</feature>
<proteinExistence type="predicted"/>
<sequence length="101" mass="11623">MRMPPSLKKSHIAQVHYDCLIGFIWPPVLSPALQMRKEGHKESKGQKGRKKKKSKRKEGASLKLNRISLALRCQVAIRDILHAEIRELFIYLSLLFPQGFS</sequence>
<dbReference type="Proteomes" id="UP001054945">
    <property type="component" value="Unassembled WGS sequence"/>
</dbReference>
<dbReference type="EMBL" id="BPLR01010081">
    <property type="protein sequence ID" value="GIY36727.1"/>
    <property type="molecule type" value="Genomic_DNA"/>
</dbReference>
<accession>A0AAV4STJ7</accession>
<keyword evidence="3" id="KW-1185">Reference proteome</keyword>
<reference evidence="2 3" key="1">
    <citation type="submission" date="2021-06" db="EMBL/GenBank/DDBJ databases">
        <title>Caerostris extrusa draft genome.</title>
        <authorList>
            <person name="Kono N."/>
            <person name="Arakawa K."/>
        </authorList>
    </citation>
    <scope>NUCLEOTIDE SEQUENCE [LARGE SCALE GENOMIC DNA]</scope>
</reference>
<protein>
    <submittedName>
        <fullName evidence="2">Uncharacterized protein</fullName>
    </submittedName>
</protein>
<name>A0AAV4STJ7_CAEEX</name>
<dbReference type="AlphaFoldDB" id="A0AAV4STJ7"/>